<evidence type="ECO:0000313" key="1">
    <source>
        <dbReference type="EMBL" id="KJH53710.1"/>
    </source>
</evidence>
<gene>
    <name evidence="1" type="ORF">DICVIV_00139</name>
</gene>
<proteinExistence type="predicted"/>
<dbReference type="Proteomes" id="UP000053766">
    <property type="component" value="Unassembled WGS sequence"/>
</dbReference>
<accession>A0A0D8YAF4</accession>
<name>A0A0D8YAF4_DICVI</name>
<reference evidence="2" key="2">
    <citation type="journal article" date="2016" name="Sci. Rep.">
        <title>Dictyocaulus viviparus genome, variome and transcriptome elucidate lungworm biology and support future intervention.</title>
        <authorList>
            <person name="McNulty S.N."/>
            <person name="Strube C."/>
            <person name="Rosa B.A."/>
            <person name="Martin J.C."/>
            <person name="Tyagi R."/>
            <person name="Choi Y.J."/>
            <person name="Wang Q."/>
            <person name="Hallsworth Pepin K."/>
            <person name="Zhang X."/>
            <person name="Ozersky P."/>
            <person name="Wilson R.K."/>
            <person name="Sternberg P.W."/>
            <person name="Gasser R.B."/>
            <person name="Mitreva M."/>
        </authorList>
    </citation>
    <scope>NUCLEOTIDE SEQUENCE [LARGE SCALE GENOMIC DNA]</scope>
    <source>
        <strain evidence="2">HannoverDv2000</strain>
    </source>
</reference>
<keyword evidence="2" id="KW-1185">Reference proteome</keyword>
<protein>
    <submittedName>
        <fullName evidence="1">Uncharacterized protein</fullName>
    </submittedName>
</protein>
<reference evidence="1 2" key="1">
    <citation type="submission" date="2013-11" db="EMBL/GenBank/DDBJ databases">
        <title>Draft genome of the bovine lungworm Dictyocaulus viviparus.</title>
        <authorList>
            <person name="Mitreva M."/>
        </authorList>
    </citation>
    <scope>NUCLEOTIDE SEQUENCE [LARGE SCALE GENOMIC DNA]</scope>
    <source>
        <strain evidence="1 2">HannoverDv2000</strain>
    </source>
</reference>
<dbReference type="OrthoDB" id="5869343at2759"/>
<dbReference type="EMBL" id="KN716150">
    <property type="protein sequence ID" value="KJH53710.1"/>
    <property type="molecule type" value="Genomic_DNA"/>
</dbReference>
<evidence type="ECO:0000313" key="2">
    <source>
        <dbReference type="Proteomes" id="UP000053766"/>
    </source>
</evidence>
<dbReference type="AlphaFoldDB" id="A0A0D8YAF4"/>
<organism evidence="1 2">
    <name type="scientific">Dictyocaulus viviparus</name>
    <name type="common">Bovine lungworm</name>
    <dbReference type="NCBI Taxonomy" id="29172"/>
    <lineage>
        <taxon>Eukaryota</taxon>
        <taxon>Metazoa</taxon>
        <taxon>Ecdysozoa</taxon>
        <taxon>Nematoda</taxon>
        <taxon>Chromadorea</taxon>
        <taxon>Rhabditida</taxon>
        <taxon>Rhabditina</taxon>
        <taxon>Rhabditomorpha</taxon>
        <taxon>Strongyloidea</taxon>
        <taxon>Metastrongylidae</taxon>
        <taxon>Dictyocaulus</taxon>
    </lineage>
</organism>
<sequence length="159" mass="18416">MVYAYISHFLPKEHQKKRKTVHFSSYDISNNSAKFLATFHKDEKFSNLGCLLLKRNDEVKKSVADQELLRKNNNKGSALSSMQLGNYENLLSLPKFFDLENFPNETPLSVRYTYEDLSLVLILRKTDERIGFSMITTMDGFEVNDIQSGDLMSLCFFLH</sequence>